<dbReference type="CDD" id="cd01347">
    <property type="entry name" value="ligand_gated_channel"/>
    <property type="match status" value="1"/>
</dbReference>
<dbReference type="InterPro" id="IPR000531">
    <property type="entry name" value="Beta-barrel_TonB"/>
</dbReference>
<name>A0A1M5PQ91_9GAMM</name>
<evidence type="ECO:0000256" key="6">
    <source>
        <dbReference type="ARBA" id="ARBA00023077"/>
    </source>
</evidence>
<comment type="similarity">
    <text evidence="2 10 11">Belongs to the TonB-dependent receptor family.</text>
</comment>
<dbReference type="NCBIfam" id="TIGR01783">
    <property type="entry name" value="TonB-siderophor"/>
    <property type="match status" value="1"/>
</dbReference>
<evidence type="ECO:0000313" key="15">
    <source>
        <dbReference type="EMBL" id="SHH03840.1"/>
    </source>
</evidence>
<evidence type="ECO:0000256" key="11">
    <source>
        <dbReference type="RuleBase" id="RU003357"/>
    </source>
</evidence>
<dbReference type="PROSITE" id="PS52016">
    <property type="entry name" value="TONB_DEPENDENT_REC_3"/>
    <property type="match status" value="1"/>
</dbReference>
<dbReference type="InterPro" id="IPR010105">
    <property type="entry name" value="TonB_sidphr_rcpt"/>
</dbReference>
<dbReference type="Pfam" id="PF00593">
    <property type="entry name" value="TonB_dep_Rec_b-barrel"/>
    <property type="match status" value="1"/>
</dbReference>
<evidence type="ECO:0000256" key="10">
    <source>
        <dbReference type="PROSITE-ProRule" id="PRU01360"/>
    </source>
</evidence>
<keyword evidence="4 10" id="KW-1134">Transmembrane beta strand</keyword>
<evidence type="ECO:0000256" key="7">
    <source>
        <dbReference type="ARBA" id="ARBA00023136"/>
    </source>
</evidence>
<evidence type="ECO:0000256" key="12">
    <source>
        <dbReference type="SAM" id="MobiDB-lite"/>
    </source>
</evidence>
<dbReference type="GO" id="GO:0038023">
    <property type="term" value="F:signaling receptor activity"/>
    <property type="evidence" value="ECO:0007669"/>
    <property type="project" value="InterPro"/>
</dbReference>
<evidence type="ECO:0000259" key="13">
    <source>
        <dbReference type="Pfam" id="PF00593"/>
    </source>
</evidence>
<keyword evidence="5 10" id="KW-0812">Transmembrane</keyword>
<proteinExistence type="inferred from homology"/>
<dbReference type="EMBL" id="FQXA01000003">
    <property type="protein sequence ID" value="SHH03840.1"/>
    <property type="molecule type" value="Genomic_DNA"/>
</dbReference>
<evidence type="ECO:0000256" key="1">
    <source>
        <dbReference type="ARBA" id="ARBA00004571"/>
    </source>
</evidence>
<protein>
    <submittedName>
        <fullName evidence="15">Outer-membrane receptor for ferric coprogen and ferric-rhodotorulic acid</fullName>
    </submittedName>
</protein>
<keyword evidence="9 10" id="KW-0998">Cell outer membrane</keyword>
<accession>A0A1M5PQ91</accession>
<keyword evidence="3 10" id="KW-0813">Transport</keyword>
<dbReference type="Gene3D" id="2.170.130.10">
    <property type="entry name" value="TonB-dependent receptor, plug domain"/>
    <property type="match status" value="1"/>
</dbReference>
<dbReference type="GO" id="GO:0015344">
    <property type="term" value="F:siderophore uptake transmembrane transporter activity"/>
    <property type="evidence" value="ECO:0007669"/>
    <property type="project" value="TreeGrafter"/>
</dbReference>
<evidence type="ECO:0000256" key="2">
    <source>
        <dbReference type="ARBA" id="ARBA00009810"/>
    </source>
</evidence>
<dbReference type="RefSeq" id="WP_083380680.1">
    <property type="nucleotide sequence ID" value="NZ_FQXA01000003.1"/>
</dbReference>
<reference evidence="15 16" key="1">
    <citation type="submission" date="2016-11" db="EMBL/GenBank/DDBJ databases">
        <authorList>
            <person name="Jaros S."/>
            <person name="Januszkiewicz K."/>
            <person name="Wedrychowicz H."/>
        </authorList>
    </citation>
    <scope>NUCLEOTIDE SEQUENCE [LARGE SCALE GENOMIC DNA]</scope>
    <source>
        <strain evidence="15 16">DSM 18231</strain>
    </source>
</reference>
<evidence type="ECO:0000256" key="9">
    <source>
        <dbReference type="ARBA" id="ARBA00023237"/>
    </source>
</evidence>
<comment type="subcellular location">
    <subcellularLocation>
        <location evidence="1 10">Cell outer membrane</location>
        <topology evidence="1 10">Multi-pass membrane protein</topology>
    </subcellularLocation>
</comment>
<evidence type="ECO:0000256" key="5">
    <source>
        <dbReference type="ARBA" id="ARBA00022692"/>
    </source>
</evidence>
<keyword evidence="7 10" id="KW-0472">Membrane</keyword>
<evidence type="ECO:0000256" key="3">
    <source>
        <dbReference type="ARBA" id="ARBA00022448"/>
    </source>
</evidence>
<feature type="domain" description="TonB-dependent receptor-like beta-barrel" evidence="13">
    <location>
        <begin position="268"/>
        <end position="699"/>
    </location>
</feature>
<dbReference type="PANTHER" id="PTHR32552:SF74">
    <property type="entry name" value="HYDROXAMATE SIDEROPHORE RECEPTOR FHUE"/>
    <property type="match status" value="1"/>
</dbReference>
<dbReference type="Pfam" id="PF07715">
    <property type="entry name" value="Plug"/>
    <property type="match status" value="1"/>
</dbReference>
<dbReference type="InterPro" id="IPR036942">
    <property type="entry name" value="Beta-barrel_TonB_sf"/>
</dbReference>
<dbReference type="GO" id="GO:0009279">
    <property type="term" value="C:cell outer membrane"/>
    <property type="evidence" value="ECO:0007669"/>
    <property type="project" value="UniProtKB-SubCell"/>
</dbReference>
<evidence type="ECO:0000256" key="4">
    <source>
        <dbReference type="ARBA" id="ARBA00022452"/>
    </source>
</evidence>
<evidence type="ECO:0000313" key="16">
    <source>
        <dbReference type="Proteomes" id="UP000184000"/>
    </source>
</evidence>
<gene>
    <name evidence="15" type="ORF">SAMN02744645_2327</name>
</gene>
<keyword evidence="8 15" id="KW-0675">Receptor</keyword>
<dbReference type="Gene3D" id="2.40.170.20">
    <property type="entry name" value="TonB-dependent receptor, beta-barrel domain"/>
    <property type="match status" value="1"/>
</dbReference>
<dbReference type="InterPro" id="IPR039426">
    <property type="entry name" value="TonB-dep_rcpt-like"/>
</dbReference>
<dbReference type="PANTHER" id="PTHR32552">
    <property type="entry name" value="FERRICHROME IRON RECEPTOR-RELATED"/>
    <property type="match status" value="1"/>
</dbReference>
<dbReference type="InterPro" id="IPR012910">
    <property type="entry name" value="Plug_dom"/>
</dbReference>
<dbReference type="GO" id="GO:0015891">
    <property type="term" value="P:siderophore transport"/>
    <property type="evidence" value="ECO:0007669"/>
    <property type="project" value="InterPro"/>
</dbReference>
<feature type="region of interest" description="Disordered" evidence="12">
    <location>
        <begin position="60"/>
        <end position="91"/>
    </location>
</feature>
<feature type="domain" description="TonB-dependent receptor plug" evidence="14">
    <location>
        <begin position="88"/>
        <end position="186"/>
    </location>
</feature>
<dbReference type="SUPFAM" id="SSF56935">
    <property type="entry name" value="Porins"/>
    <property type="match status" value="1"/>
</dbReference>
<evidence type="ECO:0000256" key="8">
    <source>
        <dbReference type="ARBA" id="ARBA00023170"/>
    </source>
</evidence>
<dbReference type="Proteomes" id="UP000184000">
    <property type="component" value="Unassembled WGS sequence"/>
</dbReference>
<dbReference type="AlphaFoldDB" id="A0A1M5PQ91"/>
<organism evidence="15 16">
    <name type="scientific">Stutzerimonas xanthomarina DSM 18231</name>
    <dbReference type="NCBI Taxonomy" id="1403346"/>
    <lineage>
        <taxon>Bacteria</taxon>
        <taxon>Pseudomonadati</taxon>
        <taxon>Pseudomonadota</taxon>
        <taxon>Gammaproteobacteria</taxon>
        <taxon>Pseudomonadales</taxon>
        <taxon>Pseudomonadaceae</taxon>
        <taxon>Stutzerimonas</taxon>
    </lineage>
</organism>
<dbReference type="InterPro" id="IPR037066">
    <property type="entry name" value="Plug_dom_sf"/>
</dbReference>
<dbReference type="GeneID" id="98637332"/>
<keyword evidence="6 11" id="KW-0798">TonB box</keyword>
<evidence type="ECO:0000259" key="14">
    <source>
        <dbReference type="Pfam" id="PF07715"/>
    </source>
</evidence>
<feature type="compositionally biased region" description="Polar residues" evidence="12">
    <location>
        <begin position="72"/>
        <end position="82"/>
    </location>
</feature>
<sequence length="729" mass="80105">MIEVISNPLPRAGIPVSRPSTLALACRLAPFALLLASPITFGQQAVDPLKLDPMDVTAEREAAPSVTERSDSYTIGSTSTATRLGLSPRETPQTAVTLTREQLDDFGLDSANDALQAAGVNVQRVETDRTYYSVRGFDVSNFQVDGLGLPFSSEEQMGDIDTFLYDHIEVLKGANGLTANPGNPAATANFVRKRPTRDFQAEASLSYGSWDTARGELDVSGPLDDAGHIRGRVLAVQQDGDSYLDRYSLEKTVFSAMLEADLGDRNTVLFGYSEQRNRPNGIMWGALSVYDSEGNPIDYSRSKSYSPDWTYWDSQDKQVFTELTTAWGGGWQSRVSLNYREISSDAEQFLAYGIPDASTGLGLSTYASKYDRIERQLVGDAYLKGPFELFGRTHEAVIGANWSRSTSRWSSYDDAIGVPLPAGFDGDYPRPGFDNGLTSGADYTTYRRSVYSAGHFSVTDRLKLILGANHTWLDSSGYQIGDEHSYAESKTTPYVGATYDFGEHYSAYASYTKIFSPQHLLGADLTLVDPIEGDSVEGGLKGEWFGGRLNASAGMFRTEQENTPEYGGFDAGAGVSYYNAVDAISKGYELTVAGQITDNWEASAGLTHLFPLEDKEGRTVRTYVPRNYLYLGTTYKVPQVQGLKVGGSMVWQDDISREQGATASGETIVTRQDDYAVVNAMASYDIDEHFNVALNVNNLFDEKYLTSLYWEQTYYAAPRNATVTLSWAY</sequence>